<gene>
    <name evidence="3" type="ORF">FRX31_029202</name>
</gene>
<accession>A0A7J6V8C1</accession>
<dbReference type="Pfam" id="PF00257">
    <property type="entry name" value="Dehydrin"/>
    <property type="match status" value="1"/>
</dbReference>
<dbReference type="GO" id="GO:0009414">
    <property type="term" value="P:response to water deprivation"/>
    <property type="evidence" value="ECO:0007669"/>
    <property type="project" value="TreeGrafter"/>
</dbReference>
<dbReference type="AlphaFoldDB" id="A0A7J6V8C1"/>
<dbReference type="GO" id="GO:0016020">
    <property type="term" value="C:membrane"/>
    <property type="evidence" value="ECO:0007669"/>
    <property type="project" value="TreeGrafter"/>
</dbReference>
<feature type="compositionally biased region" description="Basic and acidic residues" evidence="2">
    <location>
        <begin position="50"/>
        <end position="67"/>
    </location>
</feature>
<evidence type="ECO:0000256" key="2">
    <source>
        <dbReference type="SAM" id="MobiDB-lite"/>
    </source>
</evidence>
<feature type="compositionally biased region" description="Basic and acidic residues" evidence="2">
    <location>
        <begin position="214"/>
        <end position="224"/>
    </location>
</feature>
<dbReference type="EMBL" id="JABWDY010036445">
    <property type="protein sequence ID" value="KAF5181213.1"/>
    <property type="molecule type" value="Genomic_DNA"/>
</dbReference>
<evidence type="ECO:0000313" key="3">
    <source>
        <dbReference type="EMBL" id="KAF5181213.1"/>
    </source>
</evidence>
<dbReference type="GO" id="GO:0005829">
    <property type="term" value="C:cytosol"/>
    <property type="evidence" value="ECO:0007669"/>
    <property type="project" value="TreeGrafter"/>
</dbReference>
<comment type="similarity">
    <text evidence="1">Belongs to the plant dehydrin family.</text>
</comment>
<feature type="region of interest" description="Disordered" evidence="2">
    <location>
        <begin position="161"/>
        <end position="224"/>
    </location>
</feature>
<dbReference type="Proteomes" id="UP000554482">
    <property type="component" value="Unassembled WGS sequence"/>
</dbReference>
<feature type="compositionally biased region" description="Basic and acidic residues" evidence="2">
    <location>
        <begin position="89"/>
        <end position="122"/>
    </location>
</feature>
<dbReference type="GO" id="GO:0009631">
    <property type="term" value="P:cold acclimation"/>
    <property type="evidence" value="ECO:0007669"/>
    <property type="project" value="TreeGrafter"/>
</dbReference>
<name>A0A7J6V8C1_THATH</name>
<dbReference type="GO" id="GO:0009737">
    <property type="term" value="P:response to abscisic acid"/>
    <property type="evidence" value="ECO:0007669"/>
    <property type="project" value="TreeGrafter"/>
</dbReference>
<comment type="caution">
    <text evidence="3">The sequence shown here is derived from an EMBL/GenBank/DDBJ whole genome shotgun (WGS) entry which is preliminary data.</text>
</comment>
<reference evidence="3 4" key="1">
    <citation type="submission" date="2020-06" db="EMBL/GenBank/DDBJ databases">
        <title>Transcriptomic and genomic resources for Thalictrum thalictroides and T. hernandezii: Facilitating candidate gene discovery in an emerging model plant lineage.</title>
        <authorList>
            <person name="Arias T."/>
            <person name="Riano-Pachon D.M."/>
            <person name="Di Stilio V.S."/>
        </authorList>
    </citation>
    <scope>NUCLEOTIDE SEQUENCE [LARGE SCALE GENOMIC DNA]</scope>
    <source>
        <strain evidence="4">cv. WT478/WT964</strain>
        <tissue evidence="3">Leaves</tissue>
    </source>
</reference>
<keyword evidence="4" id="KW-1185">Reference proteome</keyword>
<evidence type="ECO:0000256" key="1">
    <source>
        <dbReference type="RuleBase" id="RU003995"/>
    </source>
</evidence>
<dbReference type="PROSITE" id="PS00823">
    <property type="entry name" value="DEHYDRIN_2"/>
    <property type="match status" value="1"/>
</dbReference>
<feature type="compositionally biased region" description="Basic and acidic residues" evidence="2">
    <location>
        <begin position="170"/>
        <end position="207"/>
    </location>
</feature>
<feature type="compositionally biased region" description="Basic and acidic residues" evidence="2">
    <location>
        <begin position="22"/>
        <end position="42"/>
    </location>
</feature>
<dbReference type="PANTHER" id="PTHR33346">
    <property type="entry name" value="DEHYDRIN XERO 2-RELATED"/>
    <property type="match status" value="1"/>
</dbReference>
<sequence length="224" mass="25123">MAAEQIQKPMTHETNVDGNDEINDRGILDFLEKKEEENKPNDELSVPEFAEIHVLKSEEKKEEEENKPSFTENLHRSNSSSSSSDEEGGGGKEKSKLGLKDKIKEKIGGEKEQEKNAEHDQVIGEGVTCPEEVEDKKGFVGKIKEKLPGTHKTDEHEELGCADIISPEEAENKKGFIGKIKDKLPGTNKIDEHPTEDKPGFMEKIKENLPGNHKNVDKEDGNYY</sequence>
<feature type="region of interest" description="Disordered" evidence="2">
    <location>
        <begin position="1"/>
        <end position="129"/>
    </location>
</feature>
<proteinExistence type="inferred from homology"/>
<feature type="compositionally biased region" description="Polar residues" evidence="2">
    <location>
        <begin position="68"/>
        <end position="78"/>
    </location>
</feature>
<evidence type="ECO:0000313" key="4">
    <source>
        <dbReference type="Proteomes" id="UP000554482"/>
    </source>
</evidence>
<organism evidence="3 4">
    <name type="scientific">Thalictrum thalictroides</name>
    <name type="common">Rue-anemone</name>
    <name type="synonym">Anemone thalictroides</name>
    <dbReference type="NCBI Taxonomy" id="46969"/>
    <lineage>
        <taxon>Eukaryota</taxon>
        <taxon>Viridiplantae</taxon>
        <taxon>Streptophyta</taxon>
        <taxon>Embryophyta</taxon>
        <taxon>Tracheophyta</taxon>
        <taxon>Spermatophyta</taxon>
        <taxon>Magnoliopsida</taxon>
        <taxon>Ranunculales</taxon>
        <taxon>Ranunculaceae</taxon>
        <taxon>Thalictroideae</taxon>
        <taxon>Thalictrum</taxon>
    </lineage>
</organism>
<dbReference type="OrthoDB" id="1934367at2759"/>
<dbReference type="InterPro" id="IPR000167">
    <property type="entry name" value="Dehydrin"/>
</dbReference>
<dbReference type="PANTHER" id="PTHR33346:SF53">
    <property type="entry name" value="DEHYDRIN COR47-LIKE"/>
    <property type="match status" value="1"/>
</dbReference>
<dbReference type="InterPro" id="IPR030513">
    <property type="entry name" value="Dehydrin_CS"/>
</dbReference>
<protein>
    <submittedName>
        <fullName evidence="3">Dehydrin cor47</fullName>
    </submittedName>
</protein>